<sequence>MRNILTLHEAIAIVLLNMSDRKATFIEIANEIENRNFYPNRKGNISLAKQIKLRSAINSSPYLNTWFEVISDTEIRLI</sequence>
<protein>
    <submittedName>
        <fullName evidence="1">Uncharacterized protein</fullName>
    </submittedName>
</protein>
<evidence type="ECO:0000313" key="2">
    <source>
        <dbReference type="Proteomes" id="UP000292884"/>
    </source>
</evidence>
<name>A0A4R0N2X2_9SPHI</name>
<evidence type="ECO:0000313" key="1">
    <source>
        <dbReference type="EMBL" id="TCC94181.1"/>
    </source>
</evidence>
<proteinExistence type="predicted"/>
<dbReference type="Proteomes" id="UP000292884">
    <property type="component" value="Unassembled WGS sequence"/>
</dbReference>
<dbReference type="AlphaFoldDB" id="A0A4R0N2X2"/>
<dbReference type="OrthoDB" id="773232at2"/>
<keyword evidence="2" id="KW-1185">Reference proteome</keyword>
<dbReference type="EMBL" id="SJSK01000001">
    <property type="protein sequence ID" value="TCC94181.1"/>
    <property type="molecule type" value="Genomic_DNA"/>
</dbReference>
<reference evidence="1 2" key="1">
    <citation type="submission" date="2019-02" db="EMBL/GenBank/DDBJ databases">
        <title>Pedobacter sp. RP-1-13 sp. nov., isolated from Arctic soil.</title>
        <authorList>
            <person name="Dahal R.H."/>
        </authorList>
    </citation>
    <scope>NUCLEOTIDE SEQUENCE [LARGE SCALE GENOMIC DNA]</scope>
    <source>
        <strain evidence="1 2">RP-1-13</strain>
    </source>
</reference>
<accession>A0A4R0N2X2</accession>
<dbReference type="RefSeq" id="WP_131552042.1">
    <property type="nucleotide sequence ID" value="NZ_SJSK01000001.1"/>
</dbReference>
<organism evidence="1 2">
    <name type="scientific">Pedobacter frigiditerrae</name>
    <dbReference type="NCBI Taxonomy" id="2530452"/>
    <lineage>
        <taxon>Bacteria</taxon>
        <taxon>Pseudomonadati</taxon>
        <taxon>Bacteroidota</taxon>
        <taxon>Sphingobacteriia</taxon>
        <taxon>Sphingobacteriales</taxon>
        <taxon>Sphingobacteriaceae</taxon>
        <taxon>Pedobacter</taxon>
    </lineage>
</organism>
<comment type="caution">
    <text evidence="1">The sequence shown here is derived from an EMBL/GenBank/DDBJ whole genome shotgun (WGS) entry which is preliminary data.</text>
</comment>
<gene>
    <name evidence="1" type="ORF">EZ428_05225</name>
</gene>